<comment type="subcellular location">
    <subcellularLocation>
        <location evidence="1">Membrane</location>
        <topology evidence="1">Multi-pass membrane protein</topology>
    </subcellularLocation>
</comment>
<evidence type="ECO:0000313" key="5">
    <source>
        <dbReference type="Proteomes" id="UP000001072"/>
    </source>
</evidence>
<dbReference type="PANTHER" id="PTHR11360:SF287">
    <property type="entry name" value="MFS MONOCARBOXYLATE TRANSPORTER"/>
    <property type="match status" value="1"/>
</dbReference>
<dbReference type="InterPro" id="IPR036259">
    <property type="entry name" value="MFS_trans_sf"/>
</dbReference>
<dbReference type="OrthoDB" id="2213137at2759"/>
<dbReference type="HOGENOM" id="CLU_001265_1_2_1"/>
<dbReference type="InterPro" id="IPR050327">
    <property type="entry name" value="Proton-linked_MCT"/>
</dbReference>
<feature type="transmembrane region" description="Helical" evidence="3">
    <location>
        <begin position="98"/>
        <end position="117"/>
    </location>
</feature>
<feature type="transmembrane region" description="Helical" evidence="3">
    <location>
        <begin position="390"/>
        <end position="410"/>
    </location>
</feature>
<keyword evidence="3" id="KW-0472">Membrane</keyword>
<dbReference type="EMBL" id="GL883105">
    <property type="protein sequence ID" value="EGG07234.1"/>
    <property type="molecule type" value="Genomic_DNA"/>
</dbReference>
<dbReference type="AlphaFoldDB" id="F4RK73"/>
<feature type="transmembrane region" description="Helical" evidence="3">
    <location>
        <begin position="221"/>
        <end position="242"/>
    </location>
</feature>
<sequence length="429" mass="46676">MALDDQQSSTVEFRKTKVQSCSRKSASIVFQVTHPVPLVKAGWDRWAYLGAMFVLETIIWLLKTRELEIGLFNINPQTTGADIVFLYAYHSRFPVQSIHVLLTMGVGYGTGGVLVYYPALTYLPEWFPDRPGLANGIVFSALGSLGNGLGGLVFPYIIEVLLVKCGVKAMLRYLTLIVTISIGTSLYFIRSAKEASDVEKLEGETIFKTLGDPRALKAGALWVYLLANILETLSYFIPCLYLPNYAHSQGLPALSGTTLLAAINIANIVSRIIFGPLSDHFSTHLIGGTTSLVAAASVVGFWGLLINAGLPGLIAFSIIFGVTSGAWTSLFFSVIKEWKVDERTTLTIYSFFALTRGLANIIAGPISSALLRSTTPHASSRGFSSDYSRAIIFCAATMLSAAVIEAGLYIQQLCHQKRQKAFENSAPFE</sequence>
<evidence type="ECO:0000256" key="1">
    <source>
        <dbReference type="ARBA" id="ARBA00004141"/>
    </source>
</evidence>
<dbReference type="KEGG" id="mlr:MELLADRAFT_62775"/>
<reference evidence="5" key="1">
    <citation type="journal article" date="2011" name="Proc. Natl. Acad. Sci. U.S.A.">
        <title>Obligate biotrophy features unraveled by the genomic analysis of rust fungi.</title>
        <authorList>
            <person name="Duplessis S."/>
            <person name="Cuomo C.A."/>
            <person name="Lin Y.-C."/>
            <person name="Aerts A."/>
            <person name="Tisserant E."/>
            <person name="Veneault-Fourrey C."/>
            <person name="Joly D.L."/>
            <person name="Hacquard S."/>
            <person name="Amselem J."/>
            <person name="Cantarel B.L."/>
            <person name="Chiu R."/>
            <person name="Coutinho P.M."/>
            <person name="Feau N."/>
            <person name="Field M."/>
            <person name="Frey P."/>
            <person name="Gelhaye E."/>
            <person name="Goldberg J."/>
            <person name="Grabherr M.G."/>
            <person name="Kodira C.D."/>
            <person name="Kohler A."/>
            <person name="Kuees U."/>
            <person name="Lindquist E.A."/>
            <person name="Lucas S.M."/>
            <person name="Mago R."/>
            <person name="Mauceli E."/>
            <person name="Morin E."/>
            <person name="Murat C."/>
            <person name="Pangilinan J.L."/>
            <person name="Park R."/>
            <person name="Pearson M."/>
            <person name="Quesneville H."/>
            <person name="Rouhier N."/>
            <person name="Sakthikumar S."/>
            <person name="Salamov A.A."/>
            <person name="Schmutz J."/>
            <person name="Selles B."/>
            <person name="Shapiro H."/>
            <person name="Tanguay P."/>
            <person name="Tuskan G.A."/>
            <person name="Henrissat B."/>
            <person name="Van de Peer Y."/>
            <person name="Rouze P."/>
            <person name="Ellis J.G."/>
            <person name="Dodds P.N."/>
            <person name="Schein J.E."/>
            <person name="Zhong S."/>
            <person name="Hamelin R.C."/>
            <person name="Grigoriev I.V."/>
            <person name="Szabo L.J."/>
            <person name="Martin F."/>
        </authorList>
    </citation>
    <scope>NUCLEOTIDE SEQUENCE [LARGE SCALE GENOMIC DNA]</scope>
    <source>
        <strain evidence="5">98AG31 / pathotype 3-4-7</strain>
    </source>
</reference>
<proteinExistence type="inferred from homology"/>
<accession>F4RK73</accession>
<name>F4RK73_MELLP</name>
<evidence type="ECO:0000313" key="4">
    <source>
        <dbReference type="EMBL" id="EGG07234.1"/>
    </source>
</evidence>
<feature type="transmembrane region" description="Helical" evidence="3">
    <location>
        <begin position="170"/>
        <end position="189"/>
    </location>
</feature>
<dbReference type="InParanoid" id="F4RK73"/>
<feature type="transmembrane region" description="Helical" evidence="3">
    <location>
        <begin position="313"/>
        <end position="335"/>
    </location>
</feature>
<feature type="transmembrane region" description="Helical" evidence="3">
    <location>
        <begin position="347"/>
        <end position="370"/>
    </location>
</feature>
<comment type="similarity">
    <text evidence="2">Belongs to the major facilitator superfamily. Monocarboxylate porter (TC 2.A.1.13) family.</text>
</comment>
<dbReference type="GO" id="GO:0022857">
    <property type="term" value="F:transmembrane transporter activity"/>
    <property type="evidence" value="ECO:0007669"/>
    <property type="project" value="InterPro"/>
</dbReference>
<organism evidence="5">
    <name type="scientific">Melampsora larici-populina (strain 98AG31 / pathotype 3-4-7)</name>
    <name type="common">Poplar leaf rust fungus</name>
    <dbReference type="NCBI Taxonomy" id="747676"/>
    <lineage>
        <taxon>Eukaryota</taxon>
        <taxon>Fungi</taxon>
        <taxon>Dikarya</taxon>
        <taxon>Basidiomycota</taxon>
        <taxon>Pucciniomycotina</taxon>
        <taxon>Pucciniomycetes</taxon>
        <taxon>Pucciniales</taxon>
        <taxon>Melampsoraceae</taxon>
        <taxon>Melampsora</taxon>
    </lineage>
</organism>
<dbReference type="InterPro" id="IPR011701">
    <property type="entry name" value="MFS"/>
</dbReference>
<keyword evidence="5" id="KW-1185">Reference proteome</keyword>
<dbReference type="Pfam" id="PF07690">
    <property type="entry name" value="MFS_1"/>
    <property type="match status" value="1"/>
</dbReference>
<dbReference type="Proteomes" id="UP000001072">
    <property type="component" value="Unassembled WGS sequence"/>
</dbReference>
<protein>
    <recommendedName>
        <fullName evidence="6">Major facilitator superfamily (MFS) profile domain-containing protein</fullName>
    </recommendedName>
</protein>
<keyword evidence="3" id="KW-0812">Transmembrane</keyword>
<dbReference type="GO" id="GO:0016020">
    <property type="term" value="C:membrane"/>
    <property type="evidence" value="ECO:0007669"/>
    <property type="project" value="UniProtKB-SubCell"/>
</dbReference>
<dbReference type="GeneID" id="18929970"/>
<evidence type="ECO:0008006" key="6">
    <source>
        <dbReference type="Google" id="ProtNLM"/>
    </source>
</evidence>
<feature type="transmembrane region" description="Helical" evidence="3">
    <location>
        <begin position="254"/>
        <end position="274"/>
    </location>
</feature>
<evidence type="ECO:0000256" key="2">
    <source>
        <dbReference type="ARBA" id="ARBA00006727"/>
    </source>
</evidence>
<keyword evidence="3" id="KW-1133">Transmembrane helix</keyword>
<evidence type="ECO:0000256" key="3">
    <source>
        <dbReference type="SAM" id="Phobius"/>
    </source>
</evidence>
<feature type="transmembrane region" description="Helical" evidence="3">
    <location>
        <begin position="137"/>
        <end position="158"/>
    </location>
</feature>
<feature type="transmembrane region" description="Helical" evidence="3">
    <location>
        <begin position="46"/>
        <end position="62"/>
    </location>
</feature>
<dbReference type="VEuPathDB" id="FungiDB:MELLADRAFT_62775"/>
<feature type="transmembrane region" description="Helical" evidence="3">
    <location>
        <begin position="286"/>
        <end position="306"/>
    </location>
</feature>
<dbReference type="RefSeq" id="XP_007409676.1">
    <property type="nucleotide sequence ID" value="XM_007409614.1"/>
</dbReference>
<dbReference type="Gene3D" id="1.20.1250.20">
    <property type="entry name" value="MFS general substrate transporter like domains"/>
    <property type="match status" value="2"/>
</dbReference>
<dbReference type="eggNOG" id="KOG2504">
    <property type="taxonomic scope" value="Eukaryota"/>
</dbReference>
<gene>
    <name evidence="4" type="ORF">MELLADRAFT_62775</name>
</gene>
<dbReference type="SUPFAM" id="SSF103473">
    <property type="entry name" value="MFS general substrate transporter"/>
    <property type="match status" value="1"/>
</dbReference>
<dbReference type="PANTHER" id="PTHR11360">
    <property type="entry name" value="MONOCARBOXYLATE TRANSPORTER"/>
    <property type="match status" value="1"/>
</dbReference>